<dbReference type="Gene3D" id="2.120.10.30">
    <property type="entry name" value="TolB, C-terminal domain"/>
    <property type="match status" value="1"/>
</dbReference>
<dbReference type="Proteomes" id="UP000547976">
    <property type="component" value="Unassembled WGS sequence"/>
</dbReference>
<evidence type="ECO:0000313" key="2">
    <source>
        <dbReference type="Proteomes" id="UP000547976"/>
    </source>
</evidence>
<sequence length="145" mass="15678">MNLSLLKFDGCNISIPTVFQKSKVEILSIDTTTGHVGVAIKGQALAPVHGGPFPVGVNRIKILNGYLYFTNTAHQSFNRLNIDDMGNKLGNFEVLTKLEKGYPYAPDDVTMDRHGNANEGKTLYVVTSGQNNLAVSGGQVVEVKL</sequence>
<dbReference type="OrthoDB" id="5233393at2759"/>
<evidence type="ECO:0000313" key="1">
    <source>
        <dbReference type="EMBL" id="KAF5608493.1"/>
    </source>
</evidence>
<accession>A0A8H5V414</accession>
<dbReference type="GeneID" id="59317449"/>
<dbReference type="PANTHER" id="PTHR42060:SF1">
    <property type="entry name" value="NHL REPEAT-CONTAINING PROTEIN"/>
    <property type="match status" value="1"/>
</dbReference>
<dbReference type="EMBL" id="JAAOAV010000042">
    <property type="protein sequence ID" value="KAF5608493.1"/>
    <property type="molecule type" value="Genomic_DNA"/>
</dbReference>
<dbReference type="InterPro" id="IPR052998">
    <property type="entry name" value="Hetero-Diels-Alderase-like"/>
</dbReference>
<dbReference type="AlphaFoldDB" id="A0A8H5V414"/>
<dbReference type="InterPro" id="IPR011042">
    <property type="entry name" value="6-blade_b-propeller_TolB-like"/>
</dbReference>
<keyword evidence="2" id="KW-1185">Reference proteome</keyword>
<proteinExistence type="predicted"/>
<reference evidence="1 2" key="1">
    <citation type="submission" date="2020-05" db="EMBL/GenBank/DDBJ databases">
        <title>Identification and distribution of gene clusters putatively required for synthesis of sphingolipid metabolism inhibitors in phylogenetically diverse species of the filamentous fungus Fusarium.</title>
        <authorList>
            <person name="Kim H.-S."/>
            <person name="Busman M."/>
            <person name="Brown D.W."/>
            <person name="Divon H."/>
            <person name="Uhlig S."/>
            <person name="Proctor R.H."/>
        </authorList>
    </citation>
    <scope>NUCLEOTIDE SEQUENCE [LARGE SCALE GENOMIC DNA]</scope>
    <source>
        <strain evidence="1 2">NRRL 66333</strain>
    </source>
</reference>
<dbReference type="RefSeq" id="XP_036539887.1">
    <property type="nucleotide sequence ID" value="XM_036682731.1"/>
</dbReference>
<protein>
    <submittedName>
        <fullName evidence="1">Uncharacterized protein</fullName>
    </submittedName>
</protein>
<gene>
    <name evidence="1" type="ORF">FSUBG_4711</name>
</gene>
<name>A0A8H5V414_GIBSU</name>
<dbReference type="PANTHER" id="PTHR42060">
    <property type="entry name" value="NHL REPEAT-CONTAINING PROTEIN-RELATED"/>
    <property type="match status" value="1"/>
</dbReference>
<dbReference type="SUPFAM" id="SSF63829">
    <property type="entry name" value="Calcium-dependent phosphotriesterase"/>
    <property type="match status" value="1"/>
</dbReference>
<comment type="caution">
    <text evidence="1">The sequence shown here is derived from an EMBL/GenBank/DDBJ whole genome shotgun (WGS) entry which is preliminary data.</text>
</comment>
<organism evidence="1 2">
    <name type="scientific">Gibberella subglutinans</name>
    <name type="common">Fusarium subglutinans</name>
    <dbReference type="NCBI Taxonomy" id="42677"/>
    <lineage>
        <taxon>Eukaryota</taxon>
        <taxon>Fungi</taxon>
        <taxon>Dikarya</taxon>
        <taxon>Ascomycota</taxon>
        <taxon>Pezizomycotina</taxon>
        <taxon>Sordariomycetes</taxon>
        <taxon>Hypocreomycetidae</taxon>
        <taxon>Hypocreales</taxon>
        <taxon>Nectriaceae</taxon>
        <taxon>Fusarium</taxon>
        <taxon>Fusarium fujikuroi species complex</taxon>
    </lineage>
</organism>